<feature type="transmembrane region" description="Helical" evidence="1">
    <location>
        <begin position="191"/>
        <end position="211"/>
    </location>
</feature>
<feature type="transmembrane region" description="Helical" evidence="1">
    <location>
        <begin position="125"/>
        <end position="144"/>
    </location>
</feature>
<feature type="transmembrane region" description="Helical" evidence="1">
    <location>
        <begin position="59"/>
        <end position="81"/>
    </location>
</feature>
<dbReference type="PANTHER" id="PTHR23028:SF53">
    <property type="entry name" value="ACYL_TRANSF_3 DOMAIN-CONTAINING PROTEIN"/>
    <property type="match status" value="1"/>
</dbReference>
<dbReference type="AlphaFoldDB" id="A0A934R8P9"/>
<keyword evidence="4" id="KW-1185">Reference proteome</keyword>
<keyword evidence="3" id="KW-0808">Transferase</keyword>
<sequence>MIESSNAGVDKKPTGAQRMVGIDQLRYVLALWVFLCHGGRPPFLEGHGSAAIWDWADKLYAWSVNGQAAVIGFFIISGLCIHYPNIHRKKINVISFYCGRILRLGLPVAICLFLVRSSGYDKHHWWLYAVPVWTLFCEAIYYAIYPVVLQMTKRGWLPALILVSSVVSFAMIIVLGSQREMNFQEGGMGGLFFWKTALLALPCWLSGLLIAEQFSKAPPDWHAELTRASIWKWRMAAVLLSVPTFPLYRIGLYLDIVRDPIKGLPFASQTTLLLYGIFAFMWLKREVAYHNTLNRPVCALFEKFGKASYSLYLVHIGVIWHIERFFAGPSFPGYLLEWLIIVIAVHIATFLFYIAVEKPSHKAAQKCTGFLKKVAGY</sequence>
<keyword evidence="3" id="KW-0012">Acyltransferase</keyword>
<dbReference type="EMBL" id="JAENIK010000012">
    <property type="protein sequence ID" value="MBK1817129.1"/>
    <property type="molecule type" value="Genomic_DNA"/>
</dbReference>
<feature type="transmembrane region" description="Helical" evidence="1">
    <location>
        <begin position="263"/>
        <end position="283"/>
    </location>
</feature>
<gene>
    <name evidence="3" type="ORF">JIN84_16030</name>
</gene>
<organism evidence="3 4">
    <name type="scientific">Luteolibacter yonseiensis</name>
    <dbReference type="NCBI Taxonomy" id="1144680"/>
    <lineage>
        <taxon>Bacteria</taxon>
        <taxon>Pseudomonadati</taxon>
        <taxon>Verrucomicrobiota</taxon>
        <taxon>Verrucomicrobiia</taxon>
        <taxon>Verrucomicrobiales</taxon>
        <taxon>Verrucomicrobiaceae</taxon>
        <taxon>Luteolibacter</taxon>
    </lineage>
</organism>
<protein>
    <submittedName>
        <fullName evidence="3">Acyltransferase</fullName>
    </submittedName>
</protein>
<keyword evidence="1" id="KW-0812">Transmembrane</keyword>
<dbReference type="GO" id="GO:0000271">
    <property type="term" value="P:polysaccharide biosynthetic process"/>
    <property type="evidence" value="ECO:0007669"/>
    <property type="project" value="TreeGrafter"/>
</dbReference>
<evidence type="ECO:0000259" key="2">
    <source>
        <dbReference type="Pfam" id="PF01757"/>
    </source>
</evidence>
<dbReference type="InterPro" id="IPR050879">
    <property type="entry name" value="Acyltransferase_3"/>
</dbReference>
<dbReference type="Proteomes" id="UP000600139">
    <property type="component" value="Unassembled WGS sequence"/>
</dbReference>
<feature type="transmembrane region" description="Helical" evidence="1">
    <location>
        <begin position="304"/>
        <end position="322"/>
    </location>
</feature>
<keyword evidence="1" id="KW-0472">Membrane</keyword>
<dbReference type="Pfam" id="PF01757">
    <property type="entry name" value="Acyl_transf_3"/>
    <property type="match status" value="1"/>
</dbReference>
<evidence type="ECO:0000313" key="4">
    <source>
        <dbReference type="Proteomes" id="UP000600139"/>
    </source>
</evidence>
<feature type="transmembrane region" description="Helical" evidence="1">
    <location>
        <begin position="334"/>
        <end position="356"/>
    </location>
</feature>
<feature type="domain" description="Acyltransferase 3" evidence="2">
    <location>
        <begin position="20"/>
        <end position="353"/>
    </location>
</feature>
<comment type="caution">
    <text evidence="3">The sequence shown here is derived from an EMBL/GenBank/DDBJ whole genome shotgun (WGS) entry which is preliminary data.</text>
</comment>
<keyword evidence="1" id="KW-1133">Transmembrane helix</keyword>
<dbReference type="GO" id="GO:0016747">
    <property type="term" value="F:acyltransferase activity, transferring groups other than amino-acyl groups"/>
    <property type="evidence" value="ECO:0007669"/>
    <property type="project" value="InterPro"/>
</dbReference>
<evidence type="ECO:0000313" key="3">
    <source>
        <dbReference type="EMBL" id="MBK1817129.1"/>
    </source>
</evidence>
<dbReference type="InterPro" id="IPR002656">
    <property type="entry name" value="Acyl_transf_3_dom"/>
</dbReference>
<dbReference type="RefSeq" id="WP_200352083.1">
    <property type="nucleotide sequence ID" value="NZ_BAABHZ010000001.1"/>
</dbReference>
<dbReference type="PANTHER" id="PTHR23028">
    <property type="entry name" value="ACETYLTRANSFERASE"/>
    <property type="match status" value="1"/>
</dbReference>
<feature type="transmembrane region" description="Helical" evidence="1">
    <location>
        <begin position="101"/>
        <end position="119"/>
    </location>
</feature>
<proteinExistence type="predicted"/>
<dbReference type="GO" id="GO:0016020">
    <property type="term" value="C:membrane"/>
    <property type="evidence" value="ECO:0007669"/>
    <property type="project" value="TreeGrafter"/>
</dbReference>
<feature type="transmembrane region" description="Helical" evidence="1">
    <location>
        <begin position="156"/>
        <end position="176"/>
    </location>
</feature>
<accession>A0A934R8P9</accession>
<reference evidence="3" key="1">
    <citation type="submission" date="2021-01" db="EMBL/GenBank/DDBJ databases">
        <title>Modified the classification status of verrucomicrobia.</title>
        <authorList>
            <person name="Feng X."/>
        </authorList>
    </citation>
    <scope>NUCLEOTIDE SEQUENCE</scope>
    <source>
        <strain evidence="3">JCM 18052</strain>
    </source>
</reference>
<evidence type="ECO:0000256" key="1">
    <source>
        <dbReference type="SAM" id="Phobius"/>
    </source>
</evidence>
<feature type="transmembrane region" description="Helical" evidence="1">
    <location>
        <begin position="231"/>
        <end position="251"/>
    </location>
</feature>
<name>A0A934R8P9_9BACT</name>